<dbReference type="FunFam" id="2.60.40.60:FF:000005">
    <property type="entry name" value="Protocadherin 9"/>
    <property type="match status" value="1"/>
</dbReference>
<dbReference type="PRINTS" id="PR00205">
    <property type="entry name" value="CADHERIN"/>
</dbReference>
<evidence type="ECO:0000256" key="7">
    <source>
        <dbReference type="ARBA" id="ARBA00022889"/>
    </source>
</evidence>
<dbReference type="FunFam" id="2.60.40.60:FF:000007">
    <property type="entry name" value="Protocadherin alpha 2"/>
    <property type="match status" value="1"/>
</dbReference>
<feature type="domain" description="Cadherin" evidence="15">
    <location>
        <begin position="572"/>
        <end position="677"/>
    </location>
</feature>
<feature type="compositionally biased region" description="Polar residues" evidence="13">
    <location>
        <begin position="945"/>
        <end position="955"/>
    </location>
</feature>
<feature type="domain" description="Cadherin" evidence="15">
    <location>
        <begin position="469"/>
        <end position="571"/>
    </location>
</feature>
<evidence type="ECO:0000256" key="11">
    <source>
        <dbReference type="ARBA" id="ARBA00072296"/>
    </source>
</evidence>
<dbReference type="FunFam" id="2.60.40.60:FF:000002">
    <property type="entry name" value="Protocadherin alpha 2"/>
    <property type="match status" value="1"/>
</dbReference>
<feature type="domain" description="Cadherin" evidence="15">
    <location>
        <begin position="143"/>
        <end position="252"/>
    </location>
</feature>
<keyword evidence="7" id="KW-0130">Cell adhesion</keyword>
<dbReference type="InterPro" id="IPR002126">
    <property type="entry name" value="Cadherin-like_dom"/>
</dbReference>
<dbReference type="Gene3D" id="2.60.40.60">
    <property type="entry name" value="Cadherins"/>
    <property type="match status" value="7"/>
</dbReference>
<evidence type="ECO:0000256" key="8">
    <source>
        <dbReference type="ARBA" id="ARBA00022989"/>
    </source>
</evidence>
<dbReference type="FunFam" id="2.60.40.60:FF:000092">
    <property type="entry name" value="Protocadherin 8"/>
    <property type="match status" value="1"/>
</dbReference>
<organism evidence="16 17">
    <name type="scientific">Sinanodonta woodiana</name>
    <name type="common">Chinese pond mussel</name>
    <name type="synonym">Anodonta woodiana</name>
    <dbReference type="NCBI Taxonomy" id="1069815"/>
    <lineage>
        <taxon>Eukaryota</taxon>
        <taxon>Metazoa</taxon>
        <taxon>Spiralia</taxon>
        <taxon>Lophotrochozoa</taxon>
        <taxon>Mollusca</taxon>
        <taxon>Bivalvia</taxon>
        <taxon>Autobranchia</taxon>
        <taxon>Heteroconchia</taxon>
        <taxon>Palaeoheterodonta</taxon>
        <taxon>Unionida</taxon>
        <taxon>Unionoidea</taxon>
        <taxon>Unionidae</taxon>
        <taxon>Unioninae</taxon>
        <taxon>Sinanodonta</taxon>
    </lineage>
</organism>
<evidence type="ECO:0000259" key="15">
    <source>
        <dbReference type="PROSITE" id="PS50268"/>
    </source>
</evidence>
<keyword evidence="8 14" id="KW-1133">Transmembrane helix</keyword>
<dbReference type="InterPro" id="IPR020894">
    <property type="entry name" value="Cadherin_CS"/>
</dbReference>
<feature type="domain" description="Cadherin" evidence="15">
    <location>
        <begin position="365"/>
        <end position="468"/>
    </location>
</feature>
<keyword evidence="5" id="KW-0677">Repeat</keyword>
<dbReference type="FunFam" id="2.60.40.60:FF:000015">
    <property type="entry name" value="FAT atypical cadherin 1"/>
    <property type="match status" value="1"/>
</dbReference>
<feature type="domain" description="Cadherin" evidence="15">
    <location>
        <begin position="682"/>
        <end position="785"/>
    </location>
</feature>
<keyword evidence="6 12" id="KW-0106">Calcium</keyword>
<evidence type="ECO:0000256" key="1">
    <source>
        <dbReference type="ARBA" id="ARBA00004251"/>
    </source>
</evidence>
<keyword evidence="17" id="KW-1185">Reference proteome</keyword>
<feature type="domain" description="Cadherin" evidence="15">
    <location>
        <begin position="253"/>
        <end position="360"/>
    </location>
</feature>
<evidence type="ECO:0000256" key="14">
    <source>
        <dbReference type="SAM" id="Phobius"/>
    </source>
</evidence>
<proteinExistence type="predicted"/>
<evidence type="ECO:0000256" key="2">
    <source>
        <dbReference type="ARBA" id="ARBA00022475"/>
    </source>
</evidence>
<name>A0ABD3X313_SINWO</name>
<dbReference type="SMART" id="SM00112">
    <property type="entry name" value="CA"/>
    <property type="match status" value="7"/>
</dbReference>
<gene>
    <name evidence="16" type="ORF">ACJMK2_032850</name>
</gene>
<keyword evidence="2" id="KW-1003">Cell membrane</keyword>
<evidence type="ECO:0000256" key="9">
    <source>
        <dbReference type="ARBA" id="ARBA00023136"/>
    </source>
</evidence>
<dbReference type="GO" id="GO:0005509">
    <property type="term" value="F:calcium ion binding"/>
    <property type="evidence" value="ECO:0007669"/>
    <property type="project" value="UniProtKB-UniRule"/>
</dbReference>
<evidence type="ECO:0000256" key="5">
    <source>
        <dbReference type="ARBA" id="ARBA00022737"/>
    </source>
</evidence>
<evidence type="ECO:0000313" key="17">
    <source>
        <dbReference type="Proteomes" id="UP001634394"/>
    </source>
</evidence>
<dbReference type="InterPro" id="IPR013164">
    <property type="entry name" value="Cadherin_N"/>
</dbReference>
<dbReference type="Pfam" id="PF00028">
    <property type="entry name" value="Cadherin"/>
    <property type="match status" value="6"/>
</dbReference>
<keyword evidence="9 14" id="KW-0472">Membrane</keyword>
<dbReference type="InterPro" id="IPR015919">
    <property type="entry name" value="Cadherin-like_sf"/>
</dbReference>
<evidence type="ECO:0000256" key="10">
    <source>
        <dbReference type="ARBA" id="ARBA00023180"/>
    </source>
</evidence>
<evidence type="ECO:0000256" key="4">
    <source>
        <dbReference type="ARBA" id="ARBA00022729"/>
    </source>
</evidence>
<evidence type="ECO:0000256" key="3">
    <source>
        <dbReference type="ARBA" id="ARBA00022692"/>
    </source>
</evidence>
<dbReference type="SUPFAM" id="SSF49313">
    <property type="entry name" value="Cadherin-like"/>
    <property type="match status" value="7"/>
</dbReference>
<dbReference type="CDD" id="cd11304">
    <property type="entry name" value="Cadherin_repeat"/>
    <property type="match status" value="7"/>
</dbReference>
<evidence type="ECO:0000256" key="13">
    <source>
        <dbReference type="SAM" id="MobiDB-lite"/>
    </source>
</evidence>
<dbReference type="PANTHER" id="PTHR24026:SF133">
    <property type="entry name" value="CADHERIN-RELATED FAMILY MEMBER 2"/>
    <property type="match status" value="1"/>
</dbReference>
<dbReference type="AlphaFoldDB" id="A0ABD3X313"/>
<feature type="transmembrane region" description="Helical" evidence="14">
    <location>
        <begin position="797"/>
        <end position="821"/>
    </location>
</feature>
<dbReference type="PROSITE" id="PS00232">
    <property type="entry name" value="CADHERIN_1"/>
    <property type="match status" value="3"/>
</dbReference>
<feature type="domain" description="Cadherin" evidence="15">
    <location>
        <begin position="33"/>
        <end position="142"/>
    </location>
</feature>
<dbReference type="GO" id="GO:0007155">
    <property type="term" value="P:cell adhesion"/>
    <property type="evidence" value="ECO:0007669"/>
    <property type="project" value="UniProtKB-KW"/>
</dbReference>
<dbReference type="PANTHER" id="PTHR24026">
    <property type="entry name" value="FAT ATYPICAL CADHERIN-RELATED"/>
    <property type="match status" value="1"/>
</dbReference>
<evidence type="ECO:0000256" key="12">
    <source>
        <dbReference type="PROSITE-ProRule" id="PRU00043"/>
    </source>
</evidence>
<comment type="caution">
    <text evidence="16">The sequence shown here is derived from an EMBL/GenBank/DDBJ whole genome shotgun (WGS) entry which is preliminary data.</text>
</comment>
<keyword evidence="3 14" id="KW-0812">Transmembrane</keyword>
<feature type="region of interest" description="Disordered" evidence="13">
    <location>
        <begin position="942"/>
        <end position="980"/>
    </location>
</feature>
<comment type="subcellular location">
    <subcellularLocation>
        <location evidence="1">Cell membrane</location>
        <topology evidence="1">Single-pass type I membrane protein</topology>
    </subcellularLocation>
</comment>
<feature type="compositionally biased region" description="Basic and acidic residues" evidence="13">
    <location>
        <begin position="956"/>
        <end position="968"/>
    </location>
</feature>
<dbReference type="PROSITE" id="PS50268">
    <property type="entry name" value="CADHERIN_2"/>
    <property type="match status" value="7"/>
</dbReference>
<keyword evidence="4" id="KW-0732">Signal</keyword>
<evidence type="ECO:0000313" key="16">
    <source>
        <dbReference type="EMBL" id="KAL3880626.1"/>
    </source>
</evidence>
<dbReference type="EMBL" id="JBJQND010000004">
    <property type="protein sequence ID" value="KAL3880626.1"/>
    <property type="molecule type" value="Genomic_DNA"/>
</dbReference>
<dbReference type="Pfam" id="PF08266">
    <property type="entry name" value="Cadherin_2"/>
    <property type="match status" value="1"/>
</dbReference>
<keyword evidence="10" id="KW-0325">Glycoprotein</keyword>
<protein>
    <recommendedName>
        <fullName evidence="11">Protocadherin-20</fullName>
    </recommendedName>
</protein>
<accession>A0ABD3X313</accession>
<sequence>MEKKIHFPNMTRNAIYVFFIFVFDYSCQGIEYSVLEGKPAGTFIGNIRTDANLSSYVDQQNFYQLRFNFLNQEGPQVKYFNISEENGDIFTASVLDREEICKFSSTCTFPFTVAAQSSIGPFFKKVSFTIKVEDVNDNTPAFSSSSMFVSLSESVVVGSSITVAGAIDGDSDNFSVVRYDILPDTSPFAAEFSKNLDGSSVVRIIVLSTLDRETKDNYQLQLVAIDGGIPPKSGVLLVNVTISDVNDNRPIFSSSVYNVTVKEDFAINSTILRVTAIDLDAGDNGKIVYRLSPNQAEEIKSLFAIDATNGDLRVLKNFVYSAAGMYKIIIEASDLGLQPFTTQTLVQVYIEDVRNHPPRISVNLLSSGPYAKTSEYANDGTVVALIAVSDDDKGRNGIVNCSIESDFFLLQRLDVNEYKVIVSRSLDRERQDSHLVVVYCQDIGTPPLNSTENFTVKVLDENDNSPVFSKYVYEAAITENNKVNAVVTQVHADDQDIGLNGQIYYALDTNASKIFSVDSNGLISSKVSLDREKTDYYRVEVFAIDGGSPSLTSSATIIVIVNDTNDNAPEFILPYYKFEIEENQPVDTFVGEVSAFDRDLSLNGVVSYNLNSDTQSDLPFVLLPDGKLKTKGRLDREVQSFYDFMVTAIDQGIPKRMHSSVNVTVKIKDKNDNIPVILSPLDNNDFILYVTISTPLQTPVYQIQARDADEGENARLIFQVVVRNDSSIFDVDNSGQVFISRKMTESDAKLYCINISVSDCGLPPQKTILQLYLDVTARNENLTSVAQVGDDLHNQNLLIVLSVVLITAVLAATILVTICVIRRIDRKKPRFMDADTSSNQSGDIAVVTGLTIDAKKILNISLSRTSSIITSSFPNNHVFPRCCSSDQVKYDAPNSRNMSSMADGDDMGSLQLNVVTPENSDSSQLHRLASLRIQQALLKSHENPWKNNNHNSPETTLEKKNGDNHSEMSADTGGTCDSGRGGSVSDLQSNMGMSHDSDDSRILQLQNNVCQSGRRGLPPHKDQSKFSNKMLLKNPVCTSPRGKTGLGIQMGLSSISINNYRSQSHHNSSTLQDDSMDFHGQINSVMDRKELRGQCASPCCIKETETQSEMAPTYSVMHSNQLPQECLQNSKYFVMNTRYPSYKSDGFKNNRGDSQTYNRERNYYPANHHIDMNDTIDSMATTFDDDDNTTTSGSYTIDNSYDDFQEELNATKFRDVLV</sequence>
<dbReference type="Proteomes" id="UP001634394">
    <property type="component" value="Unassembled WGS sequence"/>
</dbReference>
<dbReference type="GO" id="GO:0005886">
    <property type="term" value="C:plasma membrane"/>
    <property type="evidence" value="ECO:0007669"/>
    <property type="project" value="UniProtKB-SubCell"/>
</dbReference>
<reference evidence="16 17" key="1">
    <citation type="submission" date="2024-11" db="EMBL/GenBank/DDBJ databases">
        <title>Chromosome-level genome assembly of the freshwater bivalve Anodonta woodiana.</title>
        <authorList>
            <person name="Chen X."/>
        </authorList>
    </citation>
    <scope>NUCLEOTIDE SEQUENCE [LARGE SCALE GENOMIC DNA]</scope>
    <source>
        <strain evidence="16">MN2024</strain>
        <tissue evidence="16">Gills</tissue>
    </source>
</reference>
<evidence type="ECO:0000256" key="6">
    <source>
        <dbReference type="ARBA" id="ARBA00022837"/>
    </source>
</evidence>